<feature type="binding site" evidence="6">
    <location>
        <position position="78"/>
    </location>
    <ligand>
        <name>S-adenosyl-L-methionine</name>
        <dbReference type="ChEBI" id="CHEBI:59789"/>
    </ligand>
</feature>
<dbReference type="Pfam" id="PF02527">
    <property type="entry name" value="GidB"/>
    <property type="match status" value="1"/>
</dbReference>
<dbReference type="InterPro" id="IPR029063">
    <property type="entry name" value="SAM-dependent_MTases_sf"/>
</dbReference>
<dbReference type="RefSeq" id="WP_126162484.1">
    <property type="nucleotide sequence ID" value="NZ_RQPJ01000005.1"/>
</dbReference>
<feature type="binding site" evidence="6">
    <location>
        <begin position="124"/>
        <end position="125"/>
    </location>
    <ligand>
        <name>S-adenosyl-L-methionine</name>
        <dbReference type="ChEBI" id="CHEBI:59789"/>
    </ligand>
</feature>
<dbReference type="OrthoDB" id="9808773at2"/>
<dbReference type="Gene3D" id="3.40.50.150">
    <property type="entry name" value="Vaccinia Virus protein VP39"/>
    <property type="match status" value="1"/>
</dbReference>
<dbReference type="InterPro" id="IPR003682">
    <property type="entry name" value="rRNA_ssu_MeTfrase_G"/>
</dbReference>
<feature type="binding site" evidence="6">
    <location>
        <position position="137"/>
    </location>
    <ligand>
        <name>S-adenosyl-L-methionine</name>
        <dbReference type="ChEBI" id="CHEBI:59789"/>
    </ligand>
</feature>
<dbReference type="HAMAP" id="MF_00074">
    <property type="entry name" value="16SrRNA_methyltr_G"/>
    <property type="match status" value="1"/>
</dbReference>
<dbReference type="PIRSF" id="PIRSF003078">
    <property type="entry name" value="GidB"/>
    <property type="match status" value="1"/>
</dbReference>
<dbReference type="EC" id="2.1.1.-" evidence="6"/>
<feature type="binding site" evidence="6">
    <location>
        <position position="73"/>
    </location>
    <ligand>
        <name>S-adenosyl-L-methionine</name>
        <dbReference type="ChEBI" id="CHEBI:59789"/>
    </ligand>
</feature>
<dbReference type="GO" id="GO:0005829">
    <property type="term" value="C:cytosol"/>
    <property type="evidence" value="ECO:0007669"/>
    <property type="project" value="TreeGrafter"/>
</dbReference>
<evidence type="ECO:0000256" key="3">
    <source>
        <dbReference type="ARBA" id="ARBA00022603"/>
    </source>
</evidence>
<dbReference type="AlphaFoldDB" id="A0A3S0AE95"/>
<keyword evidence="3 6" id="KW-0489">Methyltransferase</keyword>
<keyword evidence="1 6" id="KW-0963">Cytoplasm</keyword>
<dbReference type="NCBIfam" id="TIGR00138">
    <property type="entry name" value="rsmG_gidB"/>
    <property type="match status" value="1"/>
</dbReference>
<evidence type="ECO:0000256" key="6">
    <source>
        <dbReference type="HAMAP-Rule" id="MF_00074"/>
    </source>
</evidence>
<keyword evidence="2 6" id="KW-0698">rRNA processing</keyword>
<gene>
    <name evidence="6 7" type="primary">rsmG</name>
    <name evidence="7" type="ORF">EHW67_11335</name>
</gene>
<evidence type="ECO:0000256" key="2">
    <source>
        <dbReference type="ARBA" id="ARBA00022552"/>
    </source>
</evidence>
<comment type="similarity">
    <text evidence="6">Belongs to the methyltransferase superfamily. RNA methyltransferase RsmG family.</text>
</comment>
<dbReference type="GO" id="GO:0070043">
    <property type="term" value="F:rRNA (guanine-N7-)-methyltransferase activity"/>
    <property type="evidence" value="ECO:0007669"/>
    <property type="project" value="UniProtKB-UniRule"/>
</dbReference>
<evidence type="ECO:0000313" key="7">
    <source>
        <dbReference type="EMBL" id="RTE53589.1"/>
    </source>
</evidence>
<evidence type="ECO:0000256" key="1">
    <source>
        <dbReference type="ARBA" id="ARBA00022490"/>
    </source>
</evidence>
<dbReference type="Proteomes" id="UP000267585">
    <property type="component" value="Unassembled WGS sequence"/>
</dbReference>
<comment type="subcellular location">
    <subcellularLocation>
        <location evidence="6">Cytoplasm</location>
    </subcellularLocation>
</comment>
<dbReference type="PANTHER" id="PTHR31760:SF0">
    <property type="entry name" value="S-ADENOSYL-L-METHIONINE-DEPENDENT METHYLTRANSFERASES SUPERFAMILY PROTEIN"/>
    <property type="match status" value="1"/>
</dbReference>
<evidence type="ECO:0000256" key="4">
    <source>
        <dbReference type="ARBA" id="ARBA00022679"/>
    </source>
</evidence>
<dbReference type="EMBL" id="RQPJ01000005">
    <property type="protein sequence ID" value="RTE53589.1"/>
    <property type="molecule type" value="Genomic_DNA"/>
</dbReference>
<comment type="caution">
    <text evidence="6">Lacks conserved residue(s) required for the propagation of feature annotation.</text>
</comment>
<keyword evidence="4 6" id="KW-0808">Transferase</keyword>
<protein>
    <recommendedName>
        <fullName evidence="6">Ribosomal RNA small subunit methyltransferase G</fullName>
        <ecNumber evidence="6">2.1.1.-</ecNumber>
    </recommendedName>
    <alternativeName>
        <fullName evidence="6">16S rRNA 7-methylguanosine methyltransferase</fullName>
        <shortName evidence="6">16S rRNA m7G methyltransferase</shortName>
    </alternativeName>
</protein>
<organism evidence="7 8">
    <name type="scientific">Arenibacter aquaticus</name>
    <dbReference type="NCBI Taxonomy" id="2489054"/>
    <lineage>
        <taxon>Bacteria</taxon>
        <taxon>Pseudomonadati</taxon>
        <taxon>Bacteroidota</taxon>
        <taxon>Flavobacteriia</taxon>
        <taxon>Flavobacteriales</taxon>
        <taxon>Flavobacteriaceae</taxon>
        <taxon>Arenibacter</taxon>
    </lineage>
</organism>
<accession>A0A3S0AE95</accession>
<sequence>MDLKIIYKYFPDLTASQKHQFELLQDLYKDWNMKINVVSRKDIDELYVRHVLHSLGIAKIQQFNPGAAVLDVGTGGGFPGIPLAILFPDTHFTLVDAIGKKIKVVQEVVDGLQIKNVSAIHSRVEDIEGQFDFIVSRAVAAMPTFVHWVKGKIKKNSDHSRKNGILYLKGGDLEEELKEYRTVQIYNLAEIFEEEFFETKKMVYLPMKYKG</sequence>
<dbReference type="CDD" id="cd02440">
    <property type="entry name" value="AdoMet_MTases"/>
    <property type="match status" value="1"/>
</dbReference>
<dbReference type="PANTHER" id="PTHR31760">
    <property type="entry name" value="S-ADENOSYL-L-METHIONINE-DEPENDENT METHYLTRANSFERASES SUPERFAMILY PROTEIN"/>
    <property type="match status" value="1"/>
</dbReference>
<name>A0A3S0AE95_9FLAO</name>
<proteinExistence type="inferred from homology"/>
<evidence type="ECO:0000313" key="8">
    <source>
        <dbReference type="Proteomes" id="UP000267585"/>
    </source>
</evidence>
<comment type="function">
    <text evidence="6">Specifically methylates the N7 position of a guanine in 16S rRNA.</text>
</comment>
<dbReference type="SUPFAM" id="SSF53335">
    <property type="entry name" value="S-adenosyl-L-methionine-dependent methyltransferases"/>
    <property type="match status" value="1"/>
</dbReference>
<keyword evidence="8" id="KW-1185">Reference proteome</keyword>
<reference evidence="7 8" key="1">
    <citation type="submission" date="2018-11" db="EMBL/GenBank/DDBJ databases">
        <title>Arenibacter aquaticus sp.nov., a marine bacterium isolated from surface seawater in the South China Sea.</title>
        <authorList>
            <person name="Guo J."/>
            <person name="Sun J."/>
        </authorList>
    </citation>
    <scope>NUCLEOTIDE SEQUENCE [LARGE SCALE GENOMIC DNA]</scope>
    <source>
        <strain evidence="7 8">GUO666</strain>
    </source>
</reference>
<comment type="caution">
    <text evidence="7">The sequence shown here is derived from an EMBL/GenBank/DDBJ whole genome shotgun (WGS) entry which is preliminary data.</text>
</comment>
<evidence type="ECO:0000256" key="5">
    <source>
        <dbReference type="ARBA" id="ARBA00022691"/>
    </source>
</evidence>
<keyword evidence="5 6" id="KW-0949">S-adenosyl-L-methionine</keyword>